<dbReference type="PROSITE" id="PS51318">
    <property type="entry name" value="TAT"/>
    <property type="match status" value="1"/>
</dbReference>
<name>A0A6P2CS65_9BACT</name>
<dbReference type="Gene3D" id="3.40.720.10">
    <property type="entry name" value="Alkaline Phosphatase, subunit A"/>
    <property type="match status" value="1"/>
</dbReference>
<dbReference type="InterPro" id="IPR010869">
    <property type="entry name" value="DUF1501"/>
</dbReference>
<proteinExistence type="predicted"/>
<evidence type="ECO:0008006" key="3">
    <source>
        <dbReference type="Google" id="ProtNLM"/>
    </source>
</evidence>
<dbReference type="KEGG" id="gms:SOIL9_59610"/>
<protein>
    <recommendedName>
        <fullName evidence="3">DUF1501 domain-containing protein</fullName>
    </recommendedName>
</protein>
<dbReference type="PANTHER" id="PTHR43737">
    <property type="entry name" value="BLL7424 PROTEIN"/>
    <property type="match status" value="1"/>
</dbReference>
<dbReference type="Proteomes" id="UP000464178">
    <property type="component" value="Chromosome"/>
</dbReference>
<dbReference type="RefSeq" id="WP_162666703.1">
    <property type="nucleotide sequence ID" value="NZ_LR593886.1"/>
</dbReference>
<keyword evidence="2" id="KW-1185">Reference proteome</keyword>
<dbReference type="Pfam" id="PF07394">
    <property type="entry name" value="DUF1501"/>
    <property type="match status" value="1"/>
</dbReference>
<dbReference type="PANTHER" id="PTHR43737:SF1">
    <property type="entry name" value="DUF1501 DOMAIN-CONTAINING PROTEIN"/>
    <property type="match status" value="1"/>
</dbReference>
<dbReference type="InterPro" id="IPR017850">
    <property type="entry name" value="Alkaline_phosphatase_core_sf"/>
</dbReference>
<accession>A0A6P2CS65</accession>
<organism evidence="1 2">
    <name type="scientific">Gemmata massiliana</name>
    <dbReference type="NCBI Taxonomy" id="1210884"/>
    <lineage>
        <taxon>Bacteria</taxon>
        <taxon>Pseudomonadati</taxon>
        <taxon>Planctomycetota</taxon>
        <taxon>Planctomycetia</taxon>
        <taxon>Gemmatales</taxon>
        <taxon>Gemmataceae</taxon>
        <taxon>Gemmata</taxon>
    </lineage>
</organism>
<reference evidence="1 2" key="1">
    <citation type="submission" date="2019-05" db="EMBL/GenBank/DDBJ databases">
        <authorList>
            <consortium name="Science for Life Laboratories"/>
        </authorList>
    </citation>
    <scope>NUCLEOTIDE SEQUENCE [LARGE SCALE GENOMIC DNA]</scope>
    <source>
        <strain evidence="1">Soil9</strain>
    </source>
</reference>
<dbReference type="SUPFAM" id="SSF53649">
    <property type="entry name" value="Alkaline phosphatase-like"/>
    <property type="match status" value="1"/>
</dbReference>
<evidence type="ECO:0000313" key="2">
    <source>
        <dbReference type="Proteomes" id="UP000464178"/>
    </source>
</evidence>
<gene>
    <name evidence="1" type="ORF">SOIL9_59610</name>
</gene>
<dbReference type="AlphaFoldDB" id="A0A6P2CS65"/>
<evidence type="ECO:0000313" key="1">
    <source>
        <dbReference type="EMBL" id="VTR91753.1"/>
    </source>
</evidence>
<sequence>MLSLAGRPSRNCSGPSRREFLRAGGLAVGGLSLPTLLRARAGEPANKHKPRAKSCLLIFMDGGPSHLEMWDMKPEAPAEVRGEFKPIRSSVTGVTVGELLPLTAREMHHFAQVRSVHHGVNDHNAGSFYMLTGKHPADGSKLVQTDSASTFPPFGAVAAKLRPVEKAIPPYVLLPEYQWNNGVDIGGQKGGFLGAKSDPFVSGDPSLPSFSVPGLDLLPEVPLDRLSQRDDLRNALDTAIAKRGDSAAAQRLNVFQRQAVEVVTSPDARRAFDLTHEPRELRERYGTDPGSDRSIEARKFGGLPHIGQTFLMARRMIEAGVRLVTVMTGRRIDQAWDTHRDHFGLMKKALCPPFDQALSALISDMDARGLLDETLVVIMGEFGRTPKVGFVTSSAGASKNNGRDHWPYCYTVLFAGAGIVGGTIYGSSDRTAAFPRENPVGPEDIAATIYEVLGIDPTTELHDTQNKPYTLCTGKPIRSVMS</sequence>
<dbReference type="InterPro" id="IPR006311">
    <property type="entry name" value="TAT_signal"/>
</dbReference>
<dbReference type="EMBL" id="LR593886">
    <property type="protein sequence ID" value="VTR91753.1"/>
    <property type="molecule type" value="Genomic_DNA"/>
</dbReference>